<evidence type="ECO:0000259" key="5">
    <source>
        <dbReference type="Pfam" id="PF01656"/>
    </source>
</evidence>
<dbReference type="Proteomes" id="UP000319280">
    <property type="component" value="Unassembled WGS sequence"/>
</dbReference>
<organism evidence="6 7">
    <name type="scientific">Lentibacillus cibarius</name>
    <dbReference type="NCBI Taxonomy" id="2583219"/>
    <lineage>
        <taxon>Bacteria</taxon>
        <taxon>Bacillati</taxon>
        <taxon>Bacillota</taxon>
        <taxon>Bacilli</taxon>
        <taxon>Bacillales</taxon>
        <taxon>Bacillaceae</taxon>
        <taxon>Lentibacillus</taxon>
    </lineage>
</organism>
<dbReference type="GO" id="GO:0009236">
    <property type="term" value="P:cobalamin biosynthetic process"/>
    <property type="evidence" value="ECO:0007669"/>
    <property type="project" value="UniProtKB-UniRule"/>
</dbReference>
<evidence type="ECO:0000256" key="1">
    <source>
        <dbReference type="ARBA" id="ARBA00004953"/>
    </source>
</evidence>
<dbReference type="PANTHER" id="PTHR21343:SF1">
    <property type="entry name" value="COBYRIC ACID SYNTHASE"/>
    <property type="match status" value="1"/>
</dbReference>
<dbReference type="UniPathway" id="UPA00148"/>
<protein>
    <recommendedName>
        <fullName evidence="4">Cobyric acid synthase</fullName>
    </recommendedName>
</protein>
<dbReference type="InterPro" id="IPR002586">
    <property type="entry name" value="CobQ/CobB/MinD/ParA_Nub-bd_dom"/>
</dbReference>
<reference evidence="6 7" key="1">
    <citation type="submission" date="2019-07" db="EMBL/GenBank/DDBJ databases">
        <title>Genomic analysis of Lentibacillus sp. NKC851-2.</title>
        <authorList>
            <person name="Oh Y.J."/>
        </authorList>
    </citation>
    <scope>NUCLEOTIDE SEQUENCE [LARGE SCALE GENOMIC DNA]</scope>
    <source>
        <strain evidence="6 7">NKC851-2</strain>
    </source>
</reference>
<dbReference type="AlphaFoldDB" id="A0A549YJP2"/>
<keyword evidence="3 4" id="KW-0315">Glutamine amidotransferase</keyword>
<feature type="domain" description="CobQ/CobB/MinD/ParA nucleotide binding" evidence="5">
    <location>
        <begin position="5"/>
        <end position="228"/>
    </location>
</feature>
<comment type="caution">
    <text evidence="6">The sequence shown here is derived from an EMBL/GenBank/DDBJ whole genome shotgun (WGS) entry which is preliminary data.</text>
</comment>
<keyword evidence="2 4" id="KW-0169">Cobalamin biosynthesis</keyword>
<dbReference type="EMBL" id="VJMZ01000001">
    <property type="protein sequence ID" value="TRM12091.1"/>
    <property type="molecule type" value="Genomic_DNA"/>
</dbReference>
<comment type="function">
    <text evidence="4">Catalyzes amidations at positions B, D, E, and G on adenosylcobyrinic A,C-diamide. NH(2) groups are provided by glutamine, and one molecule of ATP is hydrogenolyzed for each amidation.</text>
</comment>
<accession>A0A549YJP2</accession>
<comment type="caution">
    <text evidence="4">Lacks conserved residue(s) required for the propagation of feature annotation.</text>
</comment>
<dbReference type="InterPro" id="IPR027417">
    <property type="entry name" value="P-loop_NTPase"/>
</dbReference>
<dbReference type="GO" id="GO:0015420">
    <property type="term" value="F:ABC-type vitamin B12 transporter activity"/>
    <property type="evidence" value="ECO:0007669"/>
    <property type="project" value="UniProtKB-UniRule"/>
</dbReference>
<dbReference type="NCBIfam" id="NF001989">
    <property type="entry name" value="PRK00784.1"/>
    <property type="match status" value="1"/>
</dbReference>
<evidence type="ECO:0000256" key="4">
    <source>
        <dbReference type="HAMAP-Rule" id="MF_00028"/>
    </source>
</evidence>
<keyword evidence="7" id="KW-1185">Reference proteome</keyword>
<evidence type="ECO:0000313" key="6">
    <source>
        <dbReference type="EMBL" id="TRM12091.1"/>
    </source>
</evidence>
<dbReference type="HAMAP" id="MF_00028">
    <property type="entry name" value="CobQ"/>
    <property type="match status" value="1"/>
</dbReference>
<proteinExistence type="inferred from homology"/>
<dbReference type="InterPro" id="IPR004459">
    <property type="entry name" value="CobQ_synth"/>
</dbReference>
<dbReference type="PANTHER" id="PTHR21343">
    <property type="entry name" value="DETHIOBIOTIN SYNTHETASE"/>
    <property type="match status" value="1"/>
</dbReference>
<evidence type="ECO:0000256" key="2">
    <source>
        <dbReference type="ARBA" id="ARBA00022573"/>
    </source>
</evidence>
<gene>
    <name evidence="4" type="primary">cobQ</name>
    <name evidence="6" type="ORF">FH966_10575</name>
</gene>
<dbReference type="SUPFAM" id="SSF52540">
    <property type="entry name" value="P-loop containing nucleoside triphosphate hydrolases"/>
    <property type="match status" value="1"/>
</dbReference>
<comment type="similarity">
    <text evidence="4">Belongs to the CobB/CobQ family. CobQ subfamily.</text>
</comment>
<dbReference type="RefSeq" id="WP_142791092.1">
    <property type="nucleotide sequence ID" value="NZ_VJMZ01000001.1"/>
</dbReference>
<dbReference type="Gene3D" id="3.40.50.300">
    <property type="entry name" value="P-loop containing nucleotide triphosphate hydrolases"/>
    <property type="match status" value="1"/>
</dbReference>
<evidence type="ECO:0000313" key="7">
    <source>
        <dbReference type="Proteomes" id="UP000319280"/>
    </source>
</evidence>
<dbReference type="Pfam" id="PF01656">
    <property type="entry name" value="CbiA"/>
    <property type="match status" value="1"/>
</dbReference>
<dbReference type="GO" id="GO:0003824">
    <property type="term" value="F:catalytic activity"/>
    <property type="evidence" value="ECO:0007669"/>
    <property type="project" value="InterPro"/>
</dbReference>
<comment type="pathway">
    <text evidence="1 4">Cofactor biosynthesis; adenosylcobalamin biosynthesis.</text>
</comment>
<name>A0A549YJP2_9BACI</name>
<sequence length="284" mass="30971">MKGMMIQGTASNVGKSLFTTALCRLFANKGYTVAPFKAQNMSNRTVQTEDGKEISVAQAQQAKAANYTPSVLMNPIILKPGENHQTKVVFMGEAMRTMDGGDYQQTYYHDARQTIQAALSQLDQAVDFTFLEGAGSPVEMNLKDCDLANMAVAEMADVSVILVADIDKGGAFASIVGTLALFTQKERNRVKGLVINKFHGDVSSFASGRQWLEDYTGIPVLGVIPYIDHDLVEEDGMIDVSTLEAHTSDLTDKDATYEKLAGHLEAYIDVEKLLSIMLGEAHVY</sequence>
<evidence type="ECO:0000256" key="3">
    <source>
        <dbReference type="ARBA" id="ARBA00022962"/>
    </source>
</evidence>